<dbReference type="AlphaFoldDB" id="A0A9Q3Q7E7"/>
<keyword evidence="3" id="KW-1185">Reference proteome</keyword>
<dbReference type="InterPro" id="IPR013103">
    <property type="entry name" value="RVT_2"/>
</dbReference>
<proteinExistence type="predicted"/>
<dbReference type="Proteomes" id="UP000765509">
    <property type="component" value="Unassembled WGS sequence"/>
</dbReference>
<gene>
    <name evidence="2" type="ORF">O181_128141</name>
</gene>
<feature type="domain" description="Reverse transcriptase Ty1/copia-type" evidence="1">
    <location>
        <begin position="1"/>
        <end position="161"/>
    </location>
</feature>
<evidence type="ECO:0000259" key="1">
    <source>
        <dbReference type="Pfam" id="PF07727"/>
    </source>
</evidence>
<accession>A0A9Q3Q7E7</accession>
<name>A0A9Q3Q7E7_9BASI</name>
<dbReference type="EMBL" id="AVOT02130502">
    <property type="protein sequence ID" value="MBW0588426.1"/>
    <property type="molecule type" value="Genomic_DNA"/>
</dbReference>
<protein>
    <recommendedName>
        <fullName evidence="1">Reverse transcriptase Ty1/copia-type domain-containing protein</fullName>
    </recommendedName>
</protein>
<organism evidence="2 3">
    <name type="scientific">Austropuccinia psidii MF-1</name>
    <dbReference type="NCBI Taxonomy" id="1389203"/>
    <lineage>
        <taxon>Eukaryota</taxon>
        <taxon>Fungi</taxon>
        <taxon>Dikarya</taxon>
        <taxon>Basidiomycota</taxon>
        <taxon>Pucciniomycotina</taxon>
        <taxon>Pucciniomycetes</taxon>
        <taxon>Pucciniales</taxon>
        <taxon>Sphaerophragmiaceae</taxon>
        <taxon>Austropuccinia</taxon>
    </lineage>
</organism>
<sequence>MDVKTAFLHGDLDETIYMYIPIPNGYSPALQGKVCLRLKHSFYGLQQSARSWYLQIKKFFSDAVFLPSAADPCFFIGVEGDPCFVFLHINDLVIGRRNLAAFKAKINASLNMKDLGNINCVLGMKITRDLSCRIINLSQELYIENMLIDFGMGDCRPVSTPQDLLLLGLMDKTGHSLYSILPL</sequence>
<comment type="caution">
    <text evidence="2">The sequence shown here is derived from an EMBL/GenBank/DDBJ whole genome shotgun (WGS) entry which is preliminary data.</text>
</comment>
<evidence type="ECO:0000313" key="3">
    <source>
        <dbReference type="Proteomes" id="UP000765509"/>
    </source>
</evidence>
<dbReference type="Pfam" id="PF07727">
    <property type="entry name" value="RVT_2"/>
    <property type="match status" value="1"/>
</dbReference>
<reference evidence="2" key="1">
    <citation type="submission" date="2021-03" db="EMBL/GenBank/DDBJ databases">
        <title>Draft genome sequence of rust myrtle Austropuccinia psidii MF-1, a brazilian biotype.</title>
        <authorList>
            <person name="Quecine M.C."/>
            <person name="Pachon D.M.R."/>
            <person name="Bonatelli M.L."/>
            <person name="Correr F.H."/>
            <person name="Franceschini L.M."/>
            <person name="Leite T.F."/>
            <person name="Margarido G.R.A."/>
            <person name="Almeida C.A."/>
            <person name="Ferrarezi J.A."/>
            <person name="Labate C.A."/>
        </authorList>
    </citation>
    <scope>NUCLEOTIDE SEQUENCE</scope>
    <source>
        <strain evidence="2">MF-1</strain>
    </source>
</reference>
<evidence type="ECO:0000313" key="2">
    <source>
        <dbReference type="EMBL" id="MBW0588426.1"/>
    </source>
</evidence>
<dbReference type="OrthoDB" id="4849387at2759"/>